<name>A0ACB7SMG8_HYAAI</name>
<keyword evidence="2" id="KW-1185">Reference proteome</keyword>
<organism evidence="1 2">
    <name type="scientific">Hyalomma asiaticum</name>
    <name type="common">Tick</name>
    <dbReference type="NCBI Taxonomy" id="266040"/>
    <lineage>
        <taxon>Eukaryota</taxon>
        <taxon>Metazoa</taxon>
        <taxon>Ecdysozoa</taxon>
        <taxon>Arthropoda</taxon>
        <taxon>Chelicerata</taxon>
        <taxon>Arachnida</taxon>
        <taxon>Acari</taxon>
        <taxon>Parasitiformes</taxon>
        <taxon>Ixodida</taxon>
        <taxon>Ixodoidea</taxon>
        <taxon>Ixodidae</taxon>
        <taxon>Hyalomminae</taxon>
        <taxon>Hyalomma</taxon>
    </lineage>
</organism>
<accession>A0ACB7SMG8</accession>
<sequence length="230" mass="22372">MVPIAPLLGLAFATAVAVPASAASFSKGFGKGFAISPVSAPFSGGAPPGGAAGQAFGPPGGAAFGPPGGSAFGPPGGSMSGPPGGSMFGPPGGSGFPGSPGDGGAVPGMTMPSEPSCPPTNGMVPLYVPDPDDCAKYTVCSGGFGMKLDCPPGLHFNSDTNHCDYPPLAGCEEIAPEDPTTLTGPPGIKKDAYFDMSLLSGPGFPMIFGQPNPGIGQLKNPPGKPKTPEA</sequence>
<dbReference type="EMBL" id="CM023484">
    <property type="protein sequence ID" value="KAH6934327.1"/>
    <property type="molecule type" value="Genomic_DNA"/>
</dbReference>
<evidence type="ECO:0000313" key="2">
    <source>
        <dbReference type="Proteomes" id="UP000821845"/>
    </source>
</evidence>
<gene>
    <name evidence="1" type="ORF">HPB50_022919</name>
</gene>
<protein>
    <submittedName>
        <fullName evidence="1">Uncharacterized protein</fullName>
    </submittedName>
</protein>
<reference evidence="1" key="1">
    <citation type="submission" date="2020-05" db="EMBL/GenBank/DDBJ databases">
        <title>Large-scale comparative analyses of tick genomes elucidate their genetic diversity and vector capacities.</title>
        <authorList>
            <person name="Jia N."/>
            <person name="Wang J."/>
            <person name="Shi W."/>
            <person name="Du L."/>
            <person name="Sun Y."/>
            <person name="Zhan W."/>
            <person name="Jiang J."/>
            <person name="Wang Q."/>
            <person name="Zhang B."/>
            <person name="Ji P."/>
            <person name="Sakyi L.B."/>
            <person name="Cui X."/>
            <person name="Yuan T."/>
            <person name="Jiang B."/>
            <person name="Yang W."/>
            <person name="Lam T.T.-Y."/>
            <person name="Chang Q."/>
            <person name="Ding S."/>
            <person name="Wang X."/>
            <person name="Zhu J."/>
            <person name="Ruan X."/>
            <person name="Zhao L."/>
            <person name="Wei J."/>
            <person name="Que T."/>
            <person name="Du C."/>
            <person name="Cheng J."/>
            <person name="Dai P."/>
            <person name="Han X."/>
            <person name="Huang E."/>
            <person name="Gao Y."/>
            <person name="Liu J."/>
            <person name="Shao H."/>
            <person name="Ye R."/>
            <person name="Li L."/>
            <person name="Wei W."/>
            <person name="Wang X."/>
            <person name="Wang C."/>
            <person name="Yang T."/>
            <person name="Huo Q."/>
            <person name="Li W."/>
            <person name="Guo W."/>
            <person name="Chen H."/>
            <person name="Zhou L."/>
            <person name="Ni X."/>
            <person name="Tian J."/>
            <person name="Zhou Y."/>
            <person name="Sheng Y."/>
            <person name="Liu T."/>
            <person name="Pan Y."/>
            <person name="Xia L."/>
            <person name="Li J."/>
            <person name="Zhao F."/>
            <person name="Cao W."/>
        </authorList>
    </citation>
    <scope>NUCLEOTIDE SEQUENCE</scope>
    <source>
        <strain evidence="1">Hyas-2018</strain>
    </source>
</reference>
<proteinExistence type="predicted"/>
<comment type="caution">
    <text evidence="1">The sequence shown here is derived from an EMBL/GenBank/DDBJ whole genome shotgun (WGS) entry which is preliminary data.</text>
</comment>
<dbReference type="Proteomes" id="UP000821845">
    <property type="component" value="Chromosome 4"/>
</dbReference>
<evidence type="ECO:0000313" key="1">
    <source>
        <dbReference type="EMBL" id="KAH6934327.1"/>
    </source>
</evidence>